<evidence type="ECO:0000313" key="3">
    <source>
        <dbReference type="Proteomes" id="UP000298663"/>
    </source>
</evidence>
<dbReference type="AlphaFoldDB" id="A0A4U5M0F6"/>
<dbReference type="GO" id="GO:0043295">
    <property type="term" value="F:glutathione binding"/>
    <property type="evidence" value="ECO:0007669"/>
    <property type="project" value="TreeGrafter"/>
</dbReference>
<dbReference type="Gene3D" id="3.30.1490.80">
    <property type="match status" value="1"/>
</dbReference>
<dbReference type="PANTHER" id="PTHR11130:SF0">
    <property type="entry name" value="GLUTATHIONE SYNTHETASE"/>
    <property type="match status" value="1"/>
</dbReference>
<keyword evidence="3" id="KW-1185">Reference proteome</keyword>
<evidence type="ECO:0000313" key="2">
    <source>
        <dbReference type="EMBL" id="TKR61713.1"/>
    </source>
</evidence>
<dbReference type="Pfam" id="PF03917">
    <property type="entry name" value="GSH_synth_ATP"/>
    <property type="match status" value="1"/>
</dbReference>
<dbReference type="PANTHER" id="PTHR11130">
    <property type="entry name" value="GLUTATHIONE SYNTHETASE"/>
    <property type="match status" value="1"/>
</dbReference>
<dbReference type="Gene3D" id="3.30.470.20">
    <property type="entry name" value="ATP-grasp fold, B domain"/>
    <property type="match status" value="1"/>
</dbReference>
<dbReference type="OrthoDB" id="2020073at2759"/>
<dbReference type="SUPFAM" id="SSF56059">
    <property type="entry name" value="Glutathione synthetase ATP-binding domain-like"/>
    <property type="match status" value="1"/>
</dbReference>
<dbReference type="GO" id="GO:0004363">
    <property type="term" value="F:glutathione synthase activity"/>
    <property type="evidence" value="ECO:0007669"/>
    <property type="project" value="InterPro"/>
</dbReference>
<comment type="caution">
    <text evidence="2">The sequence shown here is derived from an EMBL/GenBank/DDBJ whole genome shotgun (WGS) entry which is preliminary data.</text>
</comment>
<reference evidence="2 3" key="2">
    <citation type="journal article" date="2019" name="G3 (Bethesda)">
        <title>Hybrid Assembly of the Genome of the Entomopathogenic Nematode Steinernema carpocapsae Identifies the X-Chromosome.</title>
        <authorList>
            <person name="Serra L."/>
            <person name="Macchietto M."/>
            <person name="Macias-Munoz A."/>
            <person name="McGill C.J."/>
            <person name="Rodriguez I.M."/>
            <person name="Rodriguez B."/>
            <person name="Murad R."/>
            <person name="Mortazavi A."/>
        </authorList>
    </citation>
    <scope>NUCLEOTIDE SEQUENCE [LARGE SCALE GENOMIC DNA]</scope>
    <source>
        <strain evidence="2 3">ALL</strain>
    </source>
</reference>
<dbReference type="InterPro" id="IPR014049">
    <property type="entry name" value="Glutathione_synthase_N_euk"/>
</dbReference>
<evidence type="ECO:0000256" key="1">
    <source>
        <dbReference type="SAM" id="MobiDB-lite"/>
    </source>
</evidence>
<feature type="region of interest" description="Disordered" evidence="1">
    <location>
        <begin position="215"/>
        <end position="252"/>
    </location>
</feature>
<organism evidence="2 3">
    <name type="scientific">Steinernema carpocapsae</name>
    <name type="common">Entomopathogenic nematode</name>
    <dbReference type="NCBI Taxonomy" id="34508"/>
    <lineage>
        <taxon>Eukaryota</taxon>
        <taxon>Metazoa</taxon>
        <taxon>Ecdysozoa</taxon>
        <taxon>Nematoda</taxon>
        <taxon>Chromadorea</taxon>
        <taxon>Rhabditida</taxon>
        <taxon>Tylenchina</taxon>
        <taxon>Panagrolaimomorpha</taxon>
        <taxon>Strongyloidoidea</taxon>
        <taxon>Steinernematidae</taxon>
        <taxon>Steinernema</taxon>
    </lineage>
</organism>
<dbReference type="GO" id="GO:0005524">
    <property type="term" value="F:ATP binding"/>
    <property type="evidence" value="ECO:0007669"/>
    <property type="project" value="InterPro"/>
</dbReference>
<dbReference type="STRING" id="34508.A0A4U5M0F6"/>
<dbReference type="InterPro" id="IPR005615">
    <property type="entry name" value="Glutathione_synthase"/>
</dbReference>
<proteinExistence type="predicted"/>
<sequence>MSSNLQLPVALPIDEATLEIIREDAVDWAHAHGLIMRTSERKSNGDICQSAPFALFPSPFPADVFKQAEEVQKAMNLLYFRISYDYEFLKYWHSEVVKTDDFTKGLLDILEKVMQNGGPRQKKMLLTQRSDYMCHVGPEGERELKQIELNRIYFSKFKKVFGLTFRNSVLSGMRILSSLLYVRFLIGFHRKIPILAWLKTRVLILAKSCILDRNRSQQHRREHGNPQRALHKTPPPRPQEPRLHPHLIPSPR</sequence>
<dbReference type="Proteomes" id="UP000298663">
    <property type="component" value="Unassembled WGS sequence"/>
</dbReference>
<gene>
    <name evidence="2" type="ORF">L596_028793</name>
</gene>
<name>A0A4U5M0F6_STECR</name>
<accession>A0A4U5M0F6</accession>
<reference evidence="2 3" key="1">
    <citation type="journal article" date="2015" name="Genome Biol.">
        <title>Comparative genomics of Steinernema reveals deeply conserved gene regulatory networks.</title>
        <authorList>
            <person name="Dillman A.R."/>
            <person name="Macchietto M."/>
            <person name="Porter C.F."/>
            <person name="Rogers A."/>
            <person name="Williams B."/>
            <person name="Antoshechkin I."/>
            <person name="Lee M.M."/>
            <person name="Goodwin Z."/>
            <person name="Lu X."/>
            <person name="Lewis E.E."/>
            <person name="Goodrich-Blair H."/>
            <person name="Stock S.P."/>
            <person name="Adams B.J."/>
            <person name="Sternberg P.W."/>
            <person name="Mortazavi A."/>
        </authorList>
    </citation>
    <scope>NUCLEOTIDE SEQUENCE [LARGE SCALE GENOMIC DNA]</scope>
    <source>
        <strain evidence="2 3">ALL</strain>
    </source>
</reference>
<dbReference type="EMBL" id="AZBU02000011">
    <property type="protein sequence ID" value="TKR61713.1"/>
    <property type="molecule type" value="Genomic_DNA"/>
</dbReference>
<protein>
    <submittedName>
        <fullName evidence="2">Uncharacterized protein</fullName>
    </submittedName>
</protein>
<dbReference type="GO" id="GO:0005829">
    <property type="term" value="C:cytosol"/>
    <property type="evidence" value="ECO:0007669"/>
    <property type="project" value="TreeGrafter"/>
</dbReference>